<evidence type="ECO:0000256" key="10">
    <source>
        <dbReference type="SAM" id="Phobius"/>
    </source>
</evidence>
<keyword evidence="5 9" id="KW-0560">Oxidoreductase</keyword>
<keyword evidence="6 8" id="KW-0408">Iron</keyword>
<evidence type="ECO:0000256" key="8">
    <source>
        <dbReference type="PIRSR" id="PIRSR602401-1"/>
    </source>
</evidence>
<dbReference type="PROSITE" id="PS00086">
    <property type="entry name" value="CYTOCHROME_P450"/>
    <property type="match status" value="1"/>
</dbReference>
<feature type="binding site" description="axial binding residue" evidence="8">
    <location>
        <position position="483"/>
    </location>
    <ligand>
        <name>heme</name>
        <dbReference type="ChEBI" id="CHEBI:30413"/>
    </ligand>
    <ligandPart>
        <name>Fe</name>
        <dbReference type="ChEBI" id="CHEBI:18248"/>
    </ligandPart>
</feature>
<evidence type="ECO:0000256" key="2">
    <source>
        <dbReference type="ARBA" id="ARBA00010617"/>
    </source>
</evidence>
<evidence type="ECO:0000313" key="11">
    <source>
        <dbReference type="EMBL" id="CUS13824.1"/>
    </source>
</evidence>
<evidence type="ECO:0000256" key="1">
    <source>
        <dbReference type="ARBA" id="ARBA00001971"/>
    </source>
</evidence>
<evidence type="ECO:0000256" key="9">
    <source>
        <dbReference type="RuleBase" id="RU000461"/>
    </source>
</evidence>
<proteinExistence type="inferred from homology"/>
<keyword evidence="4 8" id="KW-0479">Metal-binding</keyword>
<dbReference type="CDD" id="cd11063">
    <property type="entry name" value="CYP52"/>
    <property type="match status" value="1"/>
</dbReference>
<keyword evidence="3 8" id="KW-0349">Heme</keyword>
<evidence type="ECO:0000313" key="12">
    <source>
        <dbReference type="Proteomes" id="UP001412239"/>
    </source>
</evidence>
<dbReference type="InterPro" id="IPR036396">
    <property type="entry name" value="Cyt_P450_sf"/>
</dbReference>
<evidence type="ECO:0008006" key="13">
    <source>
        <dbReference type="Google" id="ProtNLM"/>
    </source>
</evidence>
<dbReference type="PANTHER" id="PTHR24287">
    <property type="entry name" value="P450, PUTATIVE (EUROFUNG)-RELATED"/>
    <property type="match status" value="1"/>
</dbReference>
<feature type="transmembrane region" description="Helical" evidence="10">
    <location>
        <begin position="14"/>
        <end position="34"/>
    </location>
</feature>
<dbReference type="PRINTS" id="PR00385">
    <property type="entry name" value="P450"/>
</dbReference>
<name>A0A292Q312_9PEZI</name>
<reference evidence="11" key="1">
    <citation type="submission" date="2015-10" db="EMBL/GenBank/DDBJ databases">
        <authorList>
            <person name="Regsiter A."/>
            <person name="william w."/>
        </authorList>
    </citation>
    <scope>NUCLEOTIDE SEQUENCE</scope>
    <source>
        <strain evidence="11">Montdore</strain>
    </source>
</reference>
<evidence type="ECO:0000256" key="3">
    <source>
        <dbReference type="ARBA" id="ARBA00022617"/>
    </source>
</evidence>
<keyword evidence="10" id="KW-1133">Transmembrane helix</keyword>
<sequence>MFTDPVPELDCHGYYFRGGVFFGSMFCVLVWWIVNRQAPPTAANGRKFQSPPMLQSKLPFGIDSMLTLMRSVREFRLPVALMELHDRMGDTYACMLFGMRAIRTRDPRNIKAILATQFEGKWYFPLNYGLAQERKAHHSLLGNMGIFSVDGVSWSHSRALLRPCFDRANVSDLGQLEGFMQIFFSRINELPREPFTHARAVELQELFQCLTMDSSANFLFGNPIGALAPKKYALGNGEMTFNQAFDIAQYGLAMRAPLSSFYWLYNGREFREACSTARTQVAVYVSRTLRKLNLAEKNPEKKGLGKKYVFLEELAERTQDPRVLQDQVLGVMLAGRDTTAALLSWTFLCLARNPEVFRKLRAEISAAVGVDGDARLPTQEELRSMQYLRWIIQEVLRLYPPVPINARRALRATTLPYGGGPDGNSPISIRKGERVVYSAFSLHRRTDVYGPDANEFRPERWGEEALRRIGWGWLPFNGGPRICLGREFTTLSPLLEIVLTVETEQMALTHASYVVTRMMQVYKEITPKDFTLADDAYDTKLVMASGRGVHVFLS</sequence>
<dbReference type="EMBL" id="LN890966">
    <property type="protein sequence ID" value="CUS13824.1"/>
    <property type="molecule type" value="Genomic_DNA"/>
</dbReference>
<dbReference type="InterPro" id="IPR017972">
    <property type="entry name" value="Cyt_P450_CS"/>
</dbReference>
<dbReference type="GO" id="GO:0016705">
    <property type="term" value="F:oxidoreductase activity, acting on paired donors, with incorporation or reduction of molecular oxygen"/>
    <property type="evidence" value="ECO:0007669"/>
    <property type="project" value="InterPro"/>
</dbReference>
<dbReference type="SUPFAM" id="SSF48264">
    <property type="entry name" value="Cytochrome P450"/>
    <property type="match status" value="1"/>
</dbReference>
<protein>
    <recommendedName>
        <fullName evidence="13">Cytochrome P450</fullName>
    </recommendedName>
</protein>
<accession>A0A292Q312</accession>
<dbReference type="Gene3D" id="1.10.630.10">
    <property type="entry name" value="Cytochrome P450"/>
    <property type="match status" value="1"/>
</dbReference>
<dbReference type="GO" id="GO:0005506">
    <property type="term" value="F:iron ion binding"/>
    <property type="evidence" value="ECO:0007669"/>
    <property type="project" value="InterPro"/>
</dbReference>
<dbReference type="AlphaFoldDB" id="A0A292Q312"/>
<comment type="similarity">
    <text evidence="2 9">Belongs to the cytochrome P450 family.</text>
</comment>
<comment type="cofactor">
    <cofactor evidence="1 8">
        <name>heme</name>
        <dbReference type="ChEBI" id="CHEBI:30413"/>
    </cofactor>
</comment>
<keyword evidence="7 9" id="KW-0503">Monooxygenase</keyword>
<dbReference type="PRINTS" id="PR00463">
    <property type="entry name" value="EP450I"/>
</dbReference>
<gene>
    <name evidence="11" type="ORF">GSTUAT00002035001</name>
</gene>
<evidence type="ECO:0000256" key="7">
    <source>
        <dbReference type="ARBA" id="ARBA00023033"/>
    </source>
</evidence>
<dbReference type="Pfam" id="PF00067">
    <property type="entry name" value="p450"/>
    <property type="match status" value="1"/>
</dbReference>
<organism evidence="11 12">
    <name type="scientific">Tuber aestivum</name>
    <name type="common">summer truffle</name>
    <dbReference type="NCBI Taxonomy" id="59557"/>
    <lineage>
        <taxon>Eukaryota</taxon>
        <taxon>Fungi</taxon>
        <taxon>Dikarya</taxon>
        <taxon>Ascomycota</taxon>
        <taxon>Pezizomycotina</taxon>
        <taxon>Pezizomycetes</taxon>
        <taxon>Pezizales</taxon>
        <taxon>Tuberaceae</taxon>
        <taxon>Tuber</taxon>
    </lineage>
</organism>
<dbReference type="PANTHER" id="PTHR24287:SF1">
    <property type="entry name" value="P450, PUTATIVE (EUROFUNG)-RELATED"/>
    <property type="match status" value="1"/>
</dbReference>
<keyword evidence="10" id="KW-0472">Membrane</keyword>
<keyword evidence="12" id="KW-1185">Reference proteome</keyword>
<evidence type="ECO:0000256" key="5">
    <source>
        <dbReference type="ARBA" id="ARBA00023002"/>
    </source>
</evidence>
<dbReference type="GO" id="GO:0020037">
    <property type="term" value="F:heme binding"/>
    <property type="evidence" value="ECO:0007669"/>
    <property type="project" value="InterPro"/>
</dbReference>
<evidence type="ECO:0000256" key="4">
    <source>
        <dbReference type="ARBA" id="ARBA00022723"/>
    </source>
</evidence>
<evidence type="ECO:0000256" key="6">
    <source>
        <dbReference type="ARBA" id="ARBA00023004"/>
    </source>
</evidence>
<dbReference type="InterPro" id="IPR001128">
    <property type="entry name" value="Cyt_P450"/>
</dbReference>
<dbReference type="InterPro" id="IPR002401">
    <property type="entry name" value="Cyt_P450_E_grp-I"/>
</dbReference>
<dbReference type="Proteomes" id="UP001412239">
    <property type="component" value="Unassembled WGS sequence"/>
</dbReference>
<dbReference type="InterPro" id="IPR047146">
    <property type="entry name" value="Cyt_P450_E_CYP52_fungi"/>
</dbReference>
<keyword evidence="10" id="KW-0812">Transmembrane</keyword>
<dbReference type="GO" id="GO:0004497">
    <property type="term" value="F:monooxygenase activity"/>
    <property type="evidence" value="ECO:0007669"/>
    <property type="project" value="UniProtKB-KW"/>
</dbReference>